<dbReference type="GeneID" id="68867717"/>
<evidence type="ECO:0000256" key="3">
    <source>
        <dbReference type="ARBA" id="ARBA00023014"/>
    </source>
</evidence>
<dbReference type="PANTHER" id="PTHR43432:SF6">
    <property type="entry name" value="RADICAL SAM CORE DOMAIN-CONTAINING PROTEIN"/>
    <property type="match status" value="1"/>
</dbReference>
<dbReference type="RefSeq" id="WP_229570609.1">
    <property type="nucleotide sequence ID" value="NZ_AP025226.1"/>
</dbReference>
<accession>A0AAQ4CVZ6</accession>
<name>A0AAQ4CVZ6_9CREN</name>
<sequence>MIIRYIKVKSALSKSNLKELDYSLNPYLGCTYACTYCYAPNFTPNKEASENWGKVIVVKENILEILRREVKVVKKGVVGVSTITDPYQPIEAIKKLTKESLRVLLESSFRVSIQTKSPLILRDLDLLEKYKSKVDVGFTITSLDNYSELEPYAPPPKARIKAIRKISERGIESWIFIGPIIRGYNDYEIEKIIEEISDIKVRVIYDSFHYYKGLKYKEGTSDWWIKIKEKITNLCKKYNLECHEEREDWVYEKKKLFKTF</sequence>
<dbReference type="EMBL" id="AP025226">
    <property type="protein sequence ID" value="BDB99977.1"/>
    <property type="molecule type" value="Genomic_DNA"/>
</dbReference>
<evidence type="ECO:0000259" key="4">
    <source>
        <dbReference type="Pfam" id="PF04055"/>
    </source>
</evidence>
<keyword evidence="6" id="KW-1185">Reference proteome</keyword>
<dbReference type="SFLD" id="SFLDS00029">
    <property type="entry name" value="Radical_SAM"/>
    <property type="match status" value="1"/>
</dbReference>
<organism evidence="5 6">
    <name type="scientific">Saccharolobus caldissimus</name>
    <dbReference type="NCBI Taxonomy" id="1702097"/>
    <lineage>
        <taxon>Archaea</taxon>
        <taxon>Thermoproteota</taxon>
        <taxon>Thermoprotei</taxon>
        <taxon>Sulfolobales</taxon>
        <taxon>Sulfolobaceae</taxon>
        <taxon>Saccharolobus</taxon>
    </lineage>
</organism>
<evidence type="ECO:0000256" key="1">
    <source>
        <dbReference type="ARBA" id="ARBA00022723"/>
    </source>
</evidence>
<gene>
    <name evidence="5" type="ORF">SACC_29940</name>
</gene>
<dbReference type="Pfam" id="PF04055">
    <property type="entry name" value="Radical_SAM"/>
    <property type="match status" value="1"/>
</dbReference>
<dbReference type="InterPro" id="IPR040086">
    <property type="entry name" value="MJ0683-like"/>
</dbReference>
<dbReference type="GO" id="GO:0051536">
    <property type="term" value="F:iron-sulfur cluster binding"/>
    <property type="evidence" value="ECO:0007669"/>
    <property type="project" value="UniProtKB-KW"/>
</dbReference>
<keyword evidence="2" id="KW-0408">Iron</keyword>
<dbReference type="SFLD" id="SFLDG01084">
    <property type="entry name" value="Uncharacterised_Radical_SAM_Su"/>
    <property type="match status" value="1"/>
</dbReference>
<dbReference type="Gene3D" id="3.80.30.30">
    <property type="match status" value="1"/>
</dbReference>
<feature type="domain" description="Radical SAM core" evidence="4">
    <location>
        <begin position="25"/>
        <end position="195"/>
    </location>
</feature>
<proteinExistence type="predicted"/>
<evidence type="ECO:0000256" key="2">
    <source>
        <dbReference type="ARBA" id="ARBA00023004"/>
    </source>
</evidence>
<dbReference type="KEGG" id="scas:SACC_29940"/>
<dbReference type="GO" id="GO:0046872">
    <property type="term" value="F:metal ion binding"/>
    <property type="evidence" value="ECO:0007669"/>
    <property type="project" value="UniProtKB-KW"/>
</dbReference>
<protein>
    <submittedName>
        <fullName evidence="5">Radical SAM protein</fullName>
    </submittedName>
</protein>
<dbReference type="AlphaFoldDB" id="A0AAQ4CVZ6"/>
<dbReference type="PANTHER" id="PTHR43432">
    <property type="entry name" value="SLR0285 PROTEIN"/>
    <property type="match status" value="1"/>
</dbReference>
<reference evidence="5 6" key="1">
    <citation type="journal article" date="2022" name="Microbiol. Resour. Announc.">
        <title>Complete Genome Sequence of the Hyperthermophilic and Acidophilic Archaeon Saccharolobus caldissimus Strain HS-3T.</title>
        <authorList>
            <person name="Sakai H.D."/>
            <person name="Kurosawa N."/>
        </authorList>
    </citation>
    <scope>NUCLEOTIDE SEQUENCE [LARGE SCALE GENOMIC DNA]</scope>
    <source>
        <strain evidence="5 6">JCM32116</strain>
    </source>
</reference>
<keyword evidence="3" id="KW-0411">Iron-sulfur</keyword>
<dbReference type="GO" id="GO:0003824">
    <property type="term" value="F:catalytic activity"/>
    <property type="evidence" value="ECO:0007669"/>
    <property type="project" value="InterPro"/>
</dbReference>
<dbReference type="Proteomes" id="UP001319921">
    <property type="component" value="Chromosome"/>
</dbReference>
<keyword evidence="1" id="KW-0479">Metal-binding</keyword>
<dbReference type="SUPFAM" id="SSF102114">
    <property type="entry name" value="Radical SAM enzymes"/>
    <property type="match status" value="1"/>
</dbReference>
<dbReference type="InterPro" id="IPR007197">
    <property type="entry name" value="rSAM"/>
</dbReference>
<evidence type="ECO:0000313" key="5">
    <source>
        <dbReference type="EMBL" id="BDB99977.1"/>
    </source>
</evidence>
<evidence type="ECO:0000313" key="6">
    <source>
        <dbReference type="Proteomes" id="UP001319921"/>
    </source>
</evidence>
<dbReference type="InterPro" id="IPR058240">
    <property type="entry name" value="rSAM_sf"/>
</dbReference>